<evidence type="ECO:0000313" key="2">
    <source>
        <dbReference type="EMBL" id="SVE54541.1"/>
    </source>
</evidence>
<sequence>MMKRVILGLDKLLTNPKKYLRGSTLGLVVNQTSLTACGQPSIGKFLKIKSFKLEALFAPEHGIYGVDQDMVLVTDETDPVSGLPIKSLYGNNASSLTPSPSLLSRVDNLVFDIQDVGSRYYTFIYTLANCMKTCAESGTRMVVCDRPNPINGITVEGNLVGEEFLSFVGQYPIPNRHGMTVGELAKLFNECFEINCDLKV</sequence>
<dbReference type="GO" id="GO:0033922">
    <property type="term" value="F:peptidoglycan beta-N-acetylmuramidase activity"/>
    <property type="evidence" value="ECO:0007669"/>
    <property type="project" value="InterPro"/>
</dbReference>
<name>A0A383ECV0_9ZZZZ</name>
<accession>A0A383ECV0</accession>
<evidence type="ECO:0000259" key="1">
    <source>
        <dbReference type="Pfam" id="PF07075"/>
    </source>
</evidence>
<reference evidence="2" key="1">
    <citation type="submission" date="2018-05" db="EMBL/GenBank/DDBJ databases">
        <authorList>
            <person name="Lanie J.A."/>
            <person name="Ng W.-L."/>
            <person name="Kazmierczak K.M."/>
            <person name="Andrzejewski T.M."/>
            <person name="Davidsen T.M."/>
            <person name="Wayne K.J."/>
            <person name="Tettelin H."/>
            <person name="Glass J.I."/>
            <person name="Rusch D."/>
            <person name="Podicherti R."/>
            <person name="Tsui H.-C.T."/>
            <person name="Winkler M.E."/>
        </authorList>
    </citation>
    <scope>NUCLEOTIDE SEQUENCE</scope>
</reference>
<feature type="non-terminal residue" evidence="2">
    <location>
        <position position="200"/>
    </location>
</feature>
<dbReference type="InterPro" id="IPR048502">
    <property type="entry name" value="NamZ_N"/>
</dbReference>
<dbReference type="AlphaFoldDB" id="A0A383ECV0"/>
<proteinExistence type="predicted"/>
<protein>
    <recommendedName>
        <fullName evidence="1">Peptidoglycan beta-N-acetylmuramidase NamZ N-terminal domain-containing protein</fullName>
    </recommendedName>
</protein>
<dbReference type="InterPro" id="IPR008302">
    <property type="entry name" value="NamZ"/>
</dbReference>
<dbReference type="PANTHER" id="PTHR42915">
    <property type="entry name" value="HYPOTHETICAL 460 KDA PROTEIN IN FEUA-SIGW INTERGENIC REGION [PRECURSOR]"/>
    <property type="match status" value="1"/>
</dbReference>
<dbReference type="Pfam" id="PF07075">
    <property type="entry name" value="NamZ_N"/>
    <property type="match status" value="1"/>
</dbReference>
<dbReference type="PANTHER" id="PTHR42915:SF1">
    <property type="entry name" value="PEPTIDOGLYCAN BETA-N-ACETYLMURAMIDASE NAMZ"/>
    <property type="match status" value="1"/>
</dbReference>
<feature type="domain" description="Peptidoglycan beta-N-acetylmuramidase NamZ N-terminal" evidence="1">
    <location>
        <begin position="26"/>
        <end position="200"/>
    </location>
</feature>
<dbReference type="Gene3D" id="3.40.50.12170">
    <property type="entry name" value="Uncharacterised protein PF07075, DUF1343"/>
    <property type="match status" value="1"/>
</dbReference>
<dbReference type="EMBL" id="UINC01224775">
    <property type="protein sequence ID" value="SVE54541.1"/>
    <property type="molecule type" value="Genomic_DNA"/>
</dbReference>
<gene>
    <name evidence="2" type="ORF">METZ01_LOCUS507395</name>
</gene>
<organism evidence="2">
    <name type="scientific">marine metagenome</name>
    <dbReference type="NCBI Taxonomy" id="408172"/>
    <lineage>
        <taxon>unclassified sequences</taxon>
        <taxon>metagenomes</taxon>
        <taxon>ecological metagenomes</taxon>
    </lineage>
</organism>